<name>A0A2A6D293_PRIPA</name>
<evidence type="ECO:0000256" key="1">
    <source>
        <dbReference type="ARBA" id="ARBA00004141"/>
    </source>
</evidence>
<accession>A0A8R1Z6U3</accession>
<keyword evidence="3" id="KW-0812">Transmembrane</keyword>
<reference evidence="7" key="1">
    <citation type="journal article" date="2008" name="Nat. Genet.">
        <title>The Pristionchus pacificus genome provides a unique perspective on nematode lifestyle and parasitism.</title>
        <authorList>
            <person name="Dieterich C."/>
            <person name="Clifton S.W."/>
            <person name="Schuster L.N."/>
            <person name="Chinwalla A."/>
            <person name="Delehaunty K."/>
            <person name="Dinkelacker I."/>
            <person name="Fulton L."/>
            <person name="Fulton R."/>
            <person name="Godfrey J."/>
            <person name="Minx P."/>
            <person name="Mitreva M."/>
            <person name="Roeseler W."/>
            <person name="Tian H."/>
            <person name="Witte H."/>
            <person name="Yang S.P."/>
            <person name="Wilson R.K."/>
            <person name="Sommer R.J."/>
        </authorList>
    </citation>
    <scope>NUCLEOTIDE SEQUENCE [LARGE SCALE GENOMIC DNA]</scope>
    <source>
        <strain evidence="7">PS312</strain>
    </source>
</reference>
<dbReference type="PANTHER" id="PTHR22945:SF40">
    <property type="entry name" value="SERPENTINE RECEPTOR, CLASS D (DELTA)-RELATED"/>
    <property type="match status" value="1"/>
</dbReference>
<gene>
    <name evidence="6" type="primary">WBGene00280750</name>
</gene>
<evidence type="ECO:0000313" key="7">
    <source>
        <dbReference type="Proteomes" id="UP000005239"/>
    </source>
</evidence>
<evidence type="ECO:0000313" key="6">
    <source>
        <dbReference type="EnsemblMetazoa" id="PPA42381.1"/>
    </source>
</evidence>
<comment type="similarity">
    <text evidence="2">Belongs to the nematode receptor-like protein srd family.</text>
</comment>
<dbReference type="InterPro" id="IPR050920">
    <property type="entry name" value="Nematode_rcpt-like_delta"/>
</dbReference>
<keyword evidence="5" id="KW-0472">Membrane</keyword>
<protein>
    <submittedName>
        <fullName evidence="6">G protein-coupled receptor</fullName>
    </submittedName>
</protein>
<dbReference type="AlphaFoldDB" id="A0A2A6D293"/>
<accession>A0A2A6D293</accession>
<comment type="subcellular location">
    <subcellularLocation>
        <location evidence="1">Membrane</location>
        <topology evidence="1">Multi-pass membrane protein</topology>
    </subcellularLocation>
</comment>
<evidence type="ECO:0000256" key="4">
    <source>
        <dbReference type="ARBA" id="ARBA00022989"/>
    </source>
</evidence>
<reference evidence="6" key="2">
    <citation type="submission" date="2022-06" db="UniProtKB">
        <authorList>
            <consortium name="EnsemblMetazoa"/>
        </authorList>
    </citation>
    <scope>IDENTIFICATION</scope>
    <source>
        <strain evidence="6">PS312</strain>
    </source>
</reference>
<dbReference type="Proteomes" id="UP000005239">
    <property type="component" value="Unassembled WGS sequence"/>
</dbReference>
<dbReference type="Pfam" id="PF10317">
    <property type="entry name" value="7TM_GPCR_Srd"/>
    <property type="match status" value="1"/>
</dbReference>
<evidence type="ECO:0000256" key="3">
    <source>
        <dbReference type="ARBA" id="ARBA00022692"/>
    </source>
</evidence>
<dbReference type="EnsemblMetazoa" id="PPA42381.1">
    <property type="protein sequence ID" value="PPA42381.1"/>
    <property type="gene ID" value="WBGene00280750"/>
</dbReference>
<keyword evidence="4" id="KW-1133">Transmembrane helix</keyword>
<sequence length="328" mass="37164">MRVEILIHMIRPMVILIFHISLPAFGFLMSMLLLVAIFRGTSKTIKNYSVLLFWCAFNDLVAIVSEFMGMERLAILPPSLVLIATGPCTLISADFCNYCDSFFCGTIIQSVIIQCISFWYRLRILSKPPPGAIILNLIVLVFAIPNIVHMIFFKYMKTVYDEPTLLKVVQTLYPQTNWTGTFLYGLSDLFDPPQSVALFYYYAIIPILVAFLIFFRSRAVNLLTIHSLLPMIICIACASHILLILGVYNPEIEAFTFLIAMIPPILNPGITIWFIKPYKAYVTRILFGNHFKRIFTVGSTSNASGSRVSVIEKNGKTVTQQKQIDVYI</sequence>
<organism evidence="6 7">
    <name type="scientific">Pristionchus pacificus</name>
    <name type="common">Parasitic nematode worm</name>
    <dbReference type="NCBI Taxonomy" id="54126"/>
    <lineage>
        <taxon>Eukaryota</taxon>
        <taxon>Metazoa</taxon>
        <taxon>Ecdysozoa</taxon>
        <taxon>Nematoda</taxon>
        <taxon>Chromadorea</taxon>
        <taxon>Rhabditida</taxon>
        <taxon>Rhabditina</taxon>
        <taxon>Diplogasteromorpha</taxon>
        <taxon>Diplogasteroidea</taxon>
        <taxon>Neodiplogasteridae</taxon>
        <taxon>Pristionchus</taxon>
    </lineage>
</organism>
<dbReference type="GO" id="GO:0016020">
    <property type="term" value="C:membrane"/>
    <property type="evidence" value="ECO:0007669"/>
    <property type="project" value="UniProtKB-SubCell"/>
</dbReference>
<dbReference type="OrthoDB" id="5865968at2759"/>
<dbReference type="PANTHER" id="PTHR22945">
    <property type="entry name" value="SERPENTINE RECEPTOR, CLASS D DELTA"/>
    <property type="match status" value="1"/>
</dbReference>
<proteinExistence type="inferred from homology"/>
<evidence type="ECO:0000256" key="5">
    <source>
        <dbReference type="ARBA" id="ARBA00023136"/>
    </source>
</evidence>
<keyword evidence="7" id="KW-1185">Reference proteome</keyword>
<dbReference type="InterPro" id="IPR019421">
    <property type="entry name" value="7TM_GPCR_serpentine_rcpt_Srd"/>
</dbReference>
<evidence type="ECO:0000256" key="2">
    <source>
        <dbReference type="ARBA" id="ARBA00009166"/>
    </source>
</evidence>